<dbReference type="Proteomes" id="UP000789901">
    <property type="component" value="Unassembled WGS sequence"/>
</dbReference>
<comment type="caution">
    <text evidence="1">The sequence shown here is derived from an EMBL/GenBank/DDBJ whole genome shotgun (WGS) entry which is preliminary data.</text>
</comment>
<evidence type="ECO:0000313" key="1">
    <source>
        <dbReference type="EMBL" id="CAG8455749.1"/>
    </source>
</evidence>
<name>A0ABM8VVB5_GIGMA</name>
<dbReference type="Pfam" id="PF02452">
    <property type="entry name" value="PemK_toxin"/>
    <property type="match status" value="1"/>
</dbReference>
<accession>A0ABM8VVB5</accession>
<feature type="non-terminal residue" evidence="1">
    <location>
        <position position="1"/>
    </location>
</feature>
<proteinExistence type="predicted"/>
<keyword evidence="2" id="KW-1185">Reference proteome</keyword>
<dbReference type="InterPro" id="IPR011067">
    <property type="entry name" value="Plasmid_toxin/cell-grow_inhib"/>
</dbReference>
<dbReference type="PANTHER" id="PTHR33988">
    <property type="entry name" value="ENDORIBONUCLEASE MAZF-RELATED"/>
    <property type="match status" value="1"/>
</dbReference>
<protein>
    <submittedName>
        <fullName evidence="1">26228_t:CDS:1</fullName>
    </submittedName>
</protein>
<organism evidence="1 2">
    <name type="scientific">Gigaspora margarita</name>
    <dbReference type="NCBI Taxonomy" id="4874"/>
    <lineage>
        <taxon>Eukaryota</taxon>
        <taxon>Fungi</taxon>
        <taxon>Fungi incertae sedis</taxon>
        <taxon>Mucoromycota</taxon>
        <taxon>Glomeromycotina</taxon>
        <taxon>Glomeromycetes</taxon>
        <taxon>Diversisporales</taxon>
        <taxon>Gigasporaceae</taxon>
        <taxon>Gigaspora</taxon>
    </lineage>
</organism>
<reference evidence="1 2" key="1">
    <citation type="submission" date="2021-06" db="EMBL/GenBank/DDBJ databases">
        <authorList>
            <person name="Kallberg Y."/>
            <person name="Tangrot J."/>
            <person name="Rosling A."/>
        </authorList>
    </citation>
    <scope>NUCLEOTIDE SEQUENCE [LARGE SCALE GENOMIC DNA]</scope>
    <source>
        <strain evidence="1 2">120-4 pot B 10/14</strain>
    </source>
</reference>
<dbReference type="Gene3D" id="2.30.30.110">
    <property type="match status" value="1"/>
</dbReference>
<sequence length="555" mass="64641">GKLKLVEPNIIRSNSIKALLHGLTEERLELFSVLAQKKPGSLTELAGVIELQEEKPIALYEKITLEFPTYTETPAVNKRRSEIKSTKYNIMTELRQINKQDFLQELKYRVENEEITEEEIIILMRIKFGKTVGTEIRDPHPAVIISNNWQNEKGSRVVVLPMSSQVEKIYPFDIYVGKIISNYKESKIMCEQVKSVSKKRLSKNRVGVLPPELLTKILFIVKEIICDCSILNLTQLYFAIYANQISENELTLEQDNQGKIYQEQISRLTVKKVINNMIMKNKKNSLSEKEKSEYQKYLEELEDPDYQGGSWALPENPTPLEQAKYDICQKVIRYKRNNKLTTEELAKKIQLTKPETEDILYYRIDYFTLDRLMEYTNKLFSPCREKIAKELILSIFKEKLNGKDAEPEPKKNPNWKRDHYVLKRIPFGDEKYNEKLSSAGLKLNELTLEQDNQGQIYQEQIKSVARLPENPTTLEKAKYELCEKILGYQQDNNLSDKEIAQKIHLTTGETRDILYCHIDYFTLNHLITYAGRLFAPSQVKVIVEPEKDTIHARTV</sequence>
<evidence type="ECO:0000313" key="2">
    <source>
        <dbReference type="Proteomes" id="UP000789901"/>
    </source>
</evidence>
<gene>
    <name evidence="1" type="ORF">GMARGA_LOCUS40</name>
</gene>
<dbReference type="EMBL" id="CAJVQB010000002">
    <property type="protein sequence ID" value="CAG8455749.1"/>
    <property type="molecule type" value="Genomic_DNA"/>
</dbReference>
<dbReference type="SUPFAM" id="SSF50118">
    <property type="entry name" value="Cell growth inhibitor/plasmid maintenance toxic component"/>
    <property type="match status" value="1"/>
</dbReference>
<dbReference type="Gene3D" id="1.10.260.40">
    <property type="entry name" value="lambda repressor-like DNA-binding domains"/>
    <property type="match status" value="2"/>
</dbReference>
<dbReference type="InterPro" id="IPR003477">
    <property type="entry name" value="PemK-like"/>
</dbReference>
<dbReference type="InterPro" id="IPR010982">
    <property type="entry name" value="Lambda_DNA-bd_dom_sf"/>
</dbReference>